<keyword evidence="4 7" id="KW-0812">Transmembrane</keyword>
<feature type="transmembrane region" description="Helical" evidence="7">
    <location>
        <begin position="97"/>
        <end position="118"/>
    </location>
</feature>
<dbReference type="InterPro" id="IPR050171">
    <property type="entry name" value="MFS_Transporters"/>
</dbReference>
<feature type="transmembrane region" description="Helical" evidence="7">
    <location>
        <begin position="139"/>
        <end position="157"/>
    </location>
</feature>
<feature type="transmembrane region" description="Helical" evidence="7">
    <location>
        <begin position="319"/>
        <end position="341"/>
    </location>
</feature>
<evidence type="ECO:0000313" key="9">
    <source>
        <dbReference type="Proteomes" id="UP000632222"/>
    </source>
</evidence>
<feature type="transmembrane region" description="Helical" evidence="7">
    <location>
        <begin position="353"/>
        <end position="373"/>
    </location>
</feature>
<evidence type="ECO:0000256" key="3">
    <source>
        <dbReference type="ARBA" id="ARBA00022475"/>
    </source>
</evidence>
<reference evidence="9" key="1">
    <citation type="journal article" date="2019" name="Int. J. Syst. Evol. Microbiol.">
        <title>The Global Catalogue of Microorganisms (GCM) 10K type strain sequencing project: providing services to taxonomists for standard genome sequencing and annotation.</title>
        <authorList>
            <consortium name="The Broad Institute Genomics Platform"/>
            <consortium name="The Broad Institute Genome Sequencing Center for Infectious Disease"/>
            <person name="Wu L."/>
            <person name="Ma J."/>
        </authorList>
    </citation>
    <scope>NUCLEOTIDE SEQUENCE [LARGE SCALE GENOMIC DNA]</scope>
    <source>
        <strain evidence="9">JCM 14370</strain>
    </source>
</reference>
<dbReference type="Pfam" id="PF07690">
    <property type="entry name" value="MFS_1"/>
    <property type="match status" value="1"/>
</dbReference>
<accession>A0ABQ2CTF7</accession>
<evidence type="ECO:0000256" key="6">
    <source>
        <dbReference type="ARBA" id="ARBA00023136"/>
    </source>
</evidence>
<keyword evidence="2" id="KW-0813">Transport</keyword>
<proteinExistence type="predicted"/>
<name>A0ABQ2CTF7_9DEIO</name>
<feature type="transmembrane region" description="Helical" evidence="7">
    <location>
        <begin position="228"/>
        <end position="246"/>
    </location>
</feature>
<keyword evidence="3" id="KW-1003">Cell membrane</keyword>
<evidence type="ECO:0000256" key="2">
    <source>
        <dbReference type="ARBA" id="ARBA00022448"/>
    </source>
</evidence>
<gene>
    <name evidence="8" type="ORF">GCM10008938_01830</name>
</gene>
<feature type="transmembrane region" description="Helical" evidence="7">
    <location>
        <begin position="12"/>
        <end position="33"/>
    </location>
</feature>
<evidence type="ECO:0000256" key="7">
    <source>
        <dbReference type="SAM" id="Phobius"/>
    </source>
</evidence>
<evidence type="ECO:0000313" key="8">
    <source>
        <dbReference type="EMBL" id="GGJ19365.1"/>
    </source>
</evidence>
<comment type="subcellular location">
    <subcellularLocation>
        <location evidence="1">Cell membrane</location>
        <topology evidence="1">Multi-pass membrane protein</topology>
    </subcellularLocation>
</comment>
<keyword evidence="9" id="KW-1185">Reference proteome</keyword>
<dbReference type="InterPro" id="IPR011701">
    <property type="entry name" value="MFS"/>
</dbReference>
<dbReference type="InterPro" id="IPR036259">
    <property type="entry name" value="MFS_trans_sf"/>
</dbReference>
<protein>
    <submittedName>
        <fullName evidence="8">MFS transporter</fullName>
    </submittedName>
</protein>
<dbReference type="EMBL" id="BMOD01000001">
    <property type="protein sequence ID" value="GGJ19365.1"/>
    <property type="molecule type" value="Genomic_DNA"/>
</dbReference>
<comment type="caution">
    <text evidence="8">The sequence shown here is derived from an EMBL/GenBank/DDBJ whole genome shotgun (WGS) entry which is preliminary data.</text>
</comment>
<evidence type="ECO:0000256" key="5">
    <source>
        <dbReference type="ARBA" id="ARBA00022989"/>
    </source>
</evidence>
<feature type="transmembrane region" description="Helical" evidence="7">
    <location>
        <begin position="45"/>
        <end position="65"/>
    </location>
</feature>
<dbReference type="PANTHER" id="PTHR23517">
    <property type="entry name" value="RESISTANCE PROTEIN MDTM, PUTATIVE-RELATED-RELATED"/>
    <property type="match status" value="1"/>
</dbReference>
<keyword evidence="6 7" id="KW-0472">Membrane</keyword>
<feature type="transmembrane region" description="Helical" evidence="7">
    <location>
        <begin position="163"/>
        <end position="183"/>
    </location>
</feature>
<dbReference type="RefSeq" id="WP_188998417.1">
    <property type="nucleotide sequence ID" value="NZ_BMOD01000001.1"/>
</dbReference>
<feature type="transmembrane region" description="Helical" evidence="7">
    <location>
        <begin position="291"/>
        <end position="313"/>
    </location>
</feature>
<organism evidence="8 9">
    <name type="scientific">Deinococcus roseus</name>
    <dbReference type="NCBI Taxonomy" id="392414"/>
    <lineage>
        <taxon>Bacteria</taxon>
        <taxon>Thermotogati</taxon>
        <taxon>Deinococcota</taxon>
        <taxon>Deinococci</taxon>
        <taxon>Deinococcales</taxon>
        <taxon>Deinococcaceae</taxon>
        <taxon>Deinococcus</taxon>
    </lineage>
</organism>
<dbReference type="Gene3D" id="1.20.1250.20">
    <property type="entry name" value="MFS general substrate transporter like domains"/>
    <property type="match status" value="1"/>
</dbReference>
<sequence>MPVPWQHPSRILPLILALGFSELVRSGFFIAYYPYAASQHGLTTAQLGLVISAHYLVDAAAKVFVLKYYGKFGTGKMLTLAALLGFLNIFFLPDLGILGGMLLTAVWGLLVAPMWPLVMTTSSLQAKEGQENLAANYGNMMIGMGTALGMLGGGFLVQTHVDWLLPALMVTQVFFLISALLNWNLKTAALDKVIQERSYLRRVTSSTLKFWQQHGQEDPFPYAALRQLIPAAFIQMLIPALFSSVWQRFVDLAGVKSWSPVLLLGLIVVAVLMFIAGMYTTAASTRNTARLIPAMLVGLGLMCVSFVALPLLIHQAYFWLLLSVAALAAGYGVYLSSWNGVVIQLLPAEFRAVGWSVLMTFEALGFAVGPALGGLAWTLLPGAGTFFMAGLFLALTMVYYRLVLHGRTLAPQPSRGPHAG</sequence>
<dbReference type="Proteomes" id="UP000632222">
    <property type="component" value="Unassembled WGS sequence"/>
</dbReference>
<evidence type="ECO:0000256" key="4">
    <source>
        <dbReference type="ARBA" id="ARBA00022692"/>
    </source>
</evidence>
<evidence type="ECO:0000256" key="1">
    <source>
        <dbReference type="ARBA" id="ARBA00004651"/>
    </source>
</evidence>
<feature type="transmembrane region" description="Helical" evidence="7">
    <location>
        <begin position="258"/>
        <end position="279"/>
    </location>
</feature>
<feature type="transmembrane region" description="Helical" evidence="7">
    <location>
        <begin position="72"/>
        <end position="91"/>
    </location>
</feature>
<feature type="transmembrane region" description="Helical" evidence="7">
    <location>
        <begin position="379"/>
        <end position="400"/>
    </location>
</feature>
<keyword evidence="5 7" id="KW-1133">Transmembrane helix</keyword>
<dbReference type="SUPFAM" id="SSF103473">
    <property type="entry name" value="MFS general substrate transporter"/>
    <property type="match status" value="1"/>
</dbReference>